<proteinExistence type="predicted"/>
<organism evidence="1 2">
    <name type="scientific">Zalaria obscura</name>
    <dbReference type="NCBI Taxonomy" id="2024903"/>
    <lineage>
        <taxon>Eukaryota</taxon>
        <taxon>Fungi</taxon>
        <taxon>Dikarya</taxon>
        <taxon>Ascomycota</taxon>
        <taxon>Pezizomycotina</taxon>
        <taxon>Dothideomycetes</taxon>
        <taxon>Dothideomycetidae</taxon>
        <taxon>Dothideales</taxon>
        <taxon>Zalariaceae</taxon>
        <taxon>Zalaria</taxon>
    </lineage>
</organism>
<sequence>MSPSTENPGSKDGTVVSERYKCQSPVARGSYAAQESRKNHHSQIDQTSGMKIGVKILSEEKILVRKVCRGHPTPTIQGEIWTTQMIRKNGRVLQRGRERRKVHLRDKLEQPSARRHRRSLDVTLVTY</sequence>
<comment type="caution">
    <text evidence="1">The sequence shown here is derived from an EMBL/GenBank/DDBJ whole genome shotgun (WGS) entry which is preliminary data.</text>
</comment>
<name>A0ACC3S4U1_9PEZI</name>
<dbReference type="Proteomes" id="UP001320706">
    <property type="component" value="Unassembled WGS sequence"/>
</dbReference>
<dbReference type="EMBL" id="JAMKPW020000041">
    <property type="protein sequence ID" value="KAK8196591.1"/>
    <property type="molecule type" value="Genomic_DNA"/>
</dbReference>
<evidence type="ECO:0000313" key="2">
    <source>
        <dbReference type="Proteomes" id="UP001320706"/>
    </source>
</evidence>
<reference evidence="1" key="1">
    <citation type="submission" date="2024-02" db="EMBL/GenBank/DDBJ databases">
        <title>Metagenome Assembled Genome of Zalaria obscura JY119.</title>
        <authorList>
            <person name="Vighnesh L."/>
            <person name="Jagadeeshwari U."/>
            <person name="Venkata Ramana C."/>
            <person name="Sasikala C."/>
        </authorList>
    </citation>
    <scope>NUCLEOTIDE SEQUENCE</scope>
    <source>
        <strain evidence="1">JY119</strain>
    </source>
</reference>
<keyword evidence="2" id="KW-1185">Reference proteome</keyword>
<gene>
    <name evidence="1" type="ORF">M8818_006756</name>
</gene>
<protein>
    <submittedName>
        <fullName evidence="1">Uncharacterized protein</fullName>
    </submittedName>
</protein>
<evidence type="ECO:0000313" key="1">
    <source>
        <dbReference type="EMBL" id="KAK8196591.1"/>
    </source>
</evidence>
<accession>A0ACC3S4U1</accession>